<evidence type="ECO:0000313" key="2">
    <source>
        <dbReference type="Proteomes" id="UP000294933"/>
    </source>
</evidence>
<name>A0A4Y7Q1G0_9AGAM</name>
<protein>
    <submittedName>
        <fullName evidence="1">Uncharacterized protein</fullName>
    </submittedName>
</protein>
<dbReference type="OrthoDB" id="2816594at2759"/>
<accession>A0A4Y7Q1G0</accession>
<gene>
    <name evidence="1" type="ORF">BD410DRAFT_790675</name>
</gene>
<dbReference type="EMBL" id="ML170186">
    <property type="protein sequence ID" value="TDL20699.1"/>
    <property type="molecule type" value="Genomic_DNA"/>
</dbReference>
<organism evidence="1 2">
    <name type="scientific">Rickenella mellea</name>
    <dbReference type="NCBI Taxonomy" id="50990"/>
    <lineage>
        <taxon>Eukaryota</taxon>
        <taxon>Fungi</taxon>
        <taxon>Dikarya</taxon>
        <taxon>Basidiomycota</taxon>
        <taxon>Agaricomycotina</taxon>
        <taxon>Agaricomycetes</taxon>
        <taxon>Hymenochaetales</taxon>
        <taxon>Rickenellaceae</taxon>
        <taxon>Rickenella</taxon>
    </lineage>
</organism>
<proteinExistence type="predicted"/>
<keyword evidence="2" id="KW-1185">Reference proteome</keyword>
<evidence type="ECO:0000313" key="1">
    <source>
        <dbReference type="EMBL" id="TDL20699.1"/>
    </source>
</evidence>
<sequence>MSPDADAQVQILIRATQHNPQASTKSDRFSFPLELHGTASNMCHRLVPYTSFNCGHSEPSSEGNKVDCTSNRCRYSNAHAGPSCGERCSETCTQWMRPTQTAVTQASNIPCYKCRLQFGHD</sequence>
<reference evidence="1 2" key="1">
    <citation type="submission" date="2018-06" db="EMBL/GenBank/DDBJ databases">
        <title>A transcriptomic atlas of mushroom development highlights an independent origin of complex multicellularity.</title>
        <authorList>
            <consortium name="DOE Joint Genome Institute"/>
            <person name="Krizsan K."/>
            <person name="Almasi E."/>
            <person name="Merenyi Z."/>
            <person name="Sahu N."/>
            <person name="Viragh M."/>
            <person name="Koszo T."/>
            <person name="Mondo S."/>
            <person name="Kiss B."/>
            <person name="Balint B."/>
            <person name="Kues U."/>
            <person name="Barry K."/>
            <person name="Hegedus J.C."/>
            <person name="Henrissat B."/>
            <person name="Johnson J."/>
            <person name="Lipzen A."/>
            <person name="Ohm R."/>
            <person name="Nagy I."/>
            <person name="Pangilinan J."/>
            <person name="Yan J."/>
            <person name="Xiong Y."/>
            <person name="Grigoriev I.V."/>
            <person name="Hibbett D.S."/>
            <person name="Nagy L.G."/>
        </authorList>
    </citation>
    <scope>NUCLEOTIDE SEQUENCE [LARGE SCALE GENOMIC DNA]</scope>
    <source>
        <strain evidence="1 2">SZMC22713</strain>
    </source>
</reference>
<dbReference type="Proteomes" id="UP000294933">
    <property type="component" value="Unassembled WGS sequence"/>
</dbReference>
<dbReference type="VEuPathDB" id="FungiDB:BD410DRAFT_790675"/>
<dbReference type="AlphaFoldDB" id="A0A4Y7Q1G0"/>